<accession>A0A9Q0BSH5</accession>
<protein>
    <submittedName>
        <fullName evidence="2">Uncharacterized protein</fullName>
    </submittedName>
</protein>
<keyword evidence="3" id="KW-1185">Reference proteome</keyword>
<dbReference type="PANTHER" id="PTHR20987:SF0">
    <property type="entry name" value="CHITIN-BINDING TYPE-2 DOMAIN-CONTAINING PROTEIN-RELATED"/>
    <property type="match status" value="1"/>
</dbReference>
<dbReference type="EMBL" id="JAMKOV010000002">
    <property type="protein sequence ID" value="KAI8043097.1"/>
    <property type="molecule type" value="Genomic_DNA"/>
</dbReference>
<comment type="caution">
    <text evidence="2">The sequence shown here is derived from an EMBL/GenBank/DDBJ whole genome shotgun (WGS) entry which is preliminary data.</text>
</comment>
<feature type="signal peptide" evidence="1">
    <location>
        <begin position="1"/>
        <end position="22"/>
    </location>
</feature>
<dbReference type="AlphaFoldDB" id="A0A9Q0BSH5"/>
<reference evidence="2" key="1">
    <citation type="journal article" date="2023" name="Genome Biol. Evol.">
        <title>Long-read-based Genome Assembly of Drosophila gunungcola Reveals Fewer Chemosensory Genes in Flower-breeding Species.</title>
        <authorList>
            <person name="Negi A."/>
            <person name="Liao B.Y."/>
            <person name="Yeh S.D."/>
        </authorList>
    </citation>
    <scope>NUCLEOTIDE SEQUENCE</scope>
    <source>
        <strain evidence="2">Sukarami</strain>
    </source>
</reference>
<sequence length="98" mass="11084">MKTALLLLSLALFMALFSGVYTCDPDGNNQPDCRNSTNLQVKIRNFWDPTRFWWCASVGSQAAVAITCEEDTGEPTGFDTTLRTCVPWKNWTWTWPCA</sequence>
<dbReference type="Proteomes" id="UP001059596">
    <property type="component" value="Unassembled WGS sequence"/>
</dbReference>
<gene>
    <name evidence="2" type="ORF">M5D96_004423</name>
</gene>
<evidence type="ECO:0000313" key="3">
    <source>
        <dbReference type="Proteomes" id="UP001059596"/>
    </source>
</evidence>
<dbReference type="OrthoDB" id="7913749at2759"/>
<keyword evidence="1" id="KW-0732">Signal</keyword>
<proteinExistence type="predicted"/>
<name>A0A9Q0BSH5_9MUSC</name>
<evidence type="ECO:0000256" key="1">
    <source>
        <dbReference type="SAM" id="SignalP"/>
    </source>
</evidence>
<feature type="chain" id="PRO_5040277560" evidence="1">
    <location>
        <begin position="23"/>
        <end position="98"/>
    </location>
</feature>
<organism evidence="2 3">
    <name type="scientific">Drosophila gunungcola</name>
    <name type="common">fruit fly</name>
    <dbReference type="NCBI Taxonomy" id="103775"/>
    <lineage>
        <taxon>Eukaryota</taxon>
        <taxon>Metazoa</taxon>
        <taxon>Ecdysozoa</taxon>
        <taxon>Arthropoda</taxon>
        <taxon>Hexapoda</taxon>
        <taxon>Insecta</taxon>
        <taxon>Pterygota</taxon>
        <taxon>Neoptera</taxon>
        <taxon>Endopterygota</taxon>
        <taxon>Diptera</taxon>
        <taxon>Brachycera</taxon>
        <taxon>Muscomorpha</taxon>
        <taxon>Ephydroidea</taxon>
        <taxon>Drosophilidae</taxon>
        <taxon>Drosophila</taxon>
        <taxon>Sophophora</taxon>
    </lineage>
</organism>
<evidence type="ECO:0000313" key="2">
    <source>
        <dbReference type="EMBL" id="KAI8043097.1"/>
    </source>
</evidence>
<dbReference type="PANTHER" id="PTHR20987">
    <property type="entry name" value="CHITIN-BINDING TYPE-2 DOMAIN-CONTAINING PROTEIN-RELATED"/>
    <property type="match status" value="1"/>
</dbReference>